<evidence type="ECO:0000259" key="1">
    <source>
        <dbReference type="PROSITE" id="PS50011"/>
    </source>
</evidence>
<dbReference type="InterPro" id="IPR045272">
    <property type="entry name" value="ANXUR1/2-like"/>
</dbReference>
<dbReference type="InterPro" id="IPR008271">
    <property type="entry name" value="Ser/Thr_kinase_AS"/>
</dbReference>
<dbReference type="Pfam" id="PF07714">
    <property type="entry name" value="PK_Tyr_Ser-Thr"/>
    <property type="match status" value="1"/>
</dbReference>
<protein>
    <recommendedName>
        <fullName evidence="1">Protein kinase domain-containing protein</fullName>
    </recommendedName>
</protein>
<dbReference type="GO" id="GO:0009506">
    <property type="term" value="C:plasmodesma"/>
    <property type="evidence" value="ECO:0007669"/>
    <property type="project" value="TreeGrafter"/>
</dbReference>
<dbReference type="GO" id="GO:0004714">
    <property type="term" value="F:transmembrane receptor protein tyrosine kinase activity"/>
    <property type="evidence" value="ECO:0007669"/>
    <property type="project" value="InterPro"/>
</dbReference>
<dbReference type="Proteomes" id="UP000796880">
    <property type="component" value="Unassembled WGS sequence"/>
</dbReference>
<dbReference type="GO" id="GO:0005886">
    <property type="term" value="C:plasma membrane"/>
    <property type="evidence" value="ECO:0007669"/>
    <property type="project" value="TreeGrafter"/>
</dbReference>
<dbReference type="PROSITE" id="PS50011">
    <property type="entry name" value="PROTEIN_KINASE_DOM"/>
    <property type="match status" value="1"/>
</dbReference>
<dbReference type="InterPro" id="IPR000719">
    <property type="entry name" value="Prot_kinase_dom"/>
</dbReference>
<dbReference type="SUPFAM" id="SSF56112">
    <property type="entry name" value="Protein kinase-like (PK-like)"/>
    <property type="match status" value="1"/>
</dbReference>
<gene>
    <name evidence="2" type="ORF">FNV43_RR14589</name>
</gene>
<accession>A0A8K0H380</accession>
<dbReference type="PROSITE" id="PS00108">
    <property type="entry name" value="PROTEIN_KINASE_ST"/>
    <property type="match status" value="1"/>
</dbReference>
<dbReference type="PANTHER" id="PTHR27003:SF434">
    <property type="entry name" value="RECEPTOR-LIKE PROTEIN KINASE FERONIA"/>
    <property type="match status" value="1"/>
</dbReference>
<dbReference type="Gene3D" id="1.10.510.10">
    <property type="entry name" value="Transferase(Phosphotransferase) domain 1"/>
    <property type="match status" value="1"/>
</dbReference>
<dbReference type="InterPro" id="IPR011009">
    <property type="entry name" value="Kinase-like_dom_sf"/>
</dbReference>
<evidence type="ECO:0000313" key="3">
    <source>
        <dbReference type="Proteomes" id="UP000796880"/>
    </source>
</evidence>
<proteinExistence type="predicted"/>
<dbReference type="GO" id="GO:0005524">
    <property type="term" value="F:ATP binding"/>
    <property type="evidence" value="ECO:0007669"/>
    <property type="project" value="InterPro"/>
</dbReference>
<sequence>MKGTLMVGPLMLQRLKQGSSQGAHEFKAEIEMLSQLRHVHLVSLIGYCNDDDEMILVFDYMARGTLREQLYDSDNPPLSWKRRLEICIGAAQGLHHLHAGAKHTIIHRDMKTTNILLNEKWEAKVSDFGLSKVGPTSLSKSHVTTLVKGSLGYLDPKYYRRQQLTEKSDVYSFGVVLCEVLCARSPIARSVEKRQMSLAEWAQNCYHNGTFNEIVDKHLQLHQSL</sequence>
<name>A0A8K0H380_9ROSA</name>
<reference evidence="2" key="1">
    <citation type="submission" date="2020-03" db="EMBL/GenBank/DDBJ databases">
        <title>A high-quality chromosome-level genome assembly of a woody plant with both climbing and erect habits, Rhamnella rubrinervis.</title>
        <authorList>
            <person name="Lu Z."/>
            <person name="Yang Y."/>
            <person name="Zhu X."/>
            <person name="Sun Y."/>
        </authorList>
    </citation>
    <scope>NUCLEOTIDE SEQUENCE</scope>
    <source>
        <strain evidence="2">BYM</strain>
        <tissue evidence="2">Leaf</tissue>
    </source>
</reference>
<dbReference type="AlphaFoldDB" id="A0A8K0H380"/>
<dbReference type="SMART" id="SM00220">
    <property type="entry name" value="S_TKc"/>
    <property type="match status" value="1"/>
</dbReference>
<feature type="domain" description="Protein kinase" evidence="1">
    <location>
        <begin position="1"/>
        <end position="225"/>
    </location>
</feature>
<keyword evidence="3" id="KW-1185">Reference proteome</keyword>
<dbReference type="OrthoDB" id="1193975at2759"/>
<comment type="caution">
    <text evidence="2">The sequence shown here is derived from an EMBL/GenBank/DDBJ whole genome shotgun (WGS) entry which is preliminary data.</text>
</comment>
<dbReference type="Gene3D" id="3.30.200.20">
    <property type="entry name" value="Phosphorylase Kinase, domain 1"/>
    <property type="match status" value="1"/>
</dbReference>
<dbReference type="PANTHER" id="PTHR27003">
    <property type="entry name" value="OS07G0166700 PROTEIN"/>
    <property type="match status" value="1"/>
</dbReference>
<dbReference type="InterPro" id="IPR001245">
    <property type="entry name" value="Ser-Thr/Tyr_kinase_cat_dom"/>
</dbReference>
<dbReference type="EMBL" id="VOIH02000006">
    <property type="protein sequence ID" value="KAF3444896.1"/>
    <property type="molecule type" value="Genomic_DNA"/>
</dbReference>
<organism evidence="2 3">
    <name type="scientific">Rhamnella rubrinervis</name>
    <dbReference type="NCBI Taxonomy" id="2594499"/>
    <lineage>
        <taxon>Eukaryota</taxon>
        <taxon>Viridiplantae</taxon>
        <taxon>Streptophyta</taxon>
        <taxon>Embryophyta</taxon>
        <taxon>Tracheophyta</taxon>
        <taxon>Spermatophyta</taxon>
        <taxon>Magnoliopsida</taxon>
        <taxon>eudicotyledons</taxon>
        <taxon>Gunneridae</taxon>
        <taxon>Pentapetalae</taxon>
        <taxon>rosids</taxon>
        <taxon>fabids</taxon>
        <taxon>Rosales</taxon>
        <taxon>Rhamnaceae</taxon>
        <taxon>rhamnoid group</taxon>
        <taxon>Rhamneae</taxon>
        <taxon>Rhamnella</taxon>
    </lineage>
</organism>
<evidence type="ECO:0000313" key="2">
    <source>
        <dbReference type="EMBL" id="KAF3444896.1"/>
    </source>
</evidence>